<feature type="compositionally biased region" description="Low complexity" evidence="1">
    <location>
        <begin position="93"/>
        <end position="102"/>
    </location>
</feature>
<reference evidence="4" key="1">
    <citation type="submission" date="2021-02" db="EMBL/GenBank/DDBJ databases">
        <authorList>
            <person name="Nowell W R."/>
        </authorList>
    </citation>
    <scope>NUCLEOTIDE SEQUENCE</scope>
</reference>
<dbReference type="PANTHER" id="PTHR23138">
    <property type="entry name" value="RAN BINDING PROTEIN"/>
    <property type="match status" value="1"/>
</dbReference>
<dbReference type="GO" id="GO:0005096">
    <property type="term" value="F:GTPase activator activity"/>
    <property type="evidence" value="ECO:0007669"/>
    <property type="project" value="TreeGrafter"/>
</dbReference>
<dbReference type="GO" id="GO:0005737">
    <property type="term" value="C:cytoplasm"/>
    <property type="evidence" value="ECO:0007669"/>
    <property type="project" value="TreeGrafter"/>
</dbReference>
<dbReference type="SUPFAM" id="SSF50729">
    <property type="entry name" value="PH domain-like"/>
    <property type="match status" value="1"/>
</dbReference>
<dbReference type="Gene3D" id="2.30.29.30">
    <property type="entry name" value="Pleckstrin-homology domain (PH domain)/Phosphotyrosine-binding domain (PTB)"/>
    <property type="match status" value="1"/>
</dbReference>
<feature type="compositionally biased region" description="Polar residues" evidence="1">
    <location>
        <begin position="233"/>
        <end position="242"/>
    </location>
</feature>
<dbReference type="PROSITE" id="PS50196">
    <property type="entry name" value="RANBD1"/>
    <property type="match status" value="1"/>
</dbReference>
<sequence length="307" mass="33370">QISSSMELKSHHATDNAYVWNCVDYSENTAKQETLCVKFKTSDQAKNFENVFNDAKKINENIIKKKDLSNEQKVSKPIEEIKQSETKPSVTDQQQQKKSSTTNKPASVIGTEQKHQSRETPVSSQHSVLMPNTTPAFKFGNVEFPVTNGLGGIFPSVAVTSGGFQFGAAGITAMTASATKVTEQASNNFRFGGSPVTTTANGFSGLQFGMTSSPTQLFKTSTNYSLADLKKQMSNNDTTSGSDRVFPGQGMPVFGSTPKKNDSVHVPDENDEDVDESEKPYEPSGSFQQVVLSPVEVRTGTIIIRTK</sequence>
<dbReference type="GO" id="GO:0005643">
    <property type="term" value="C:nuclear pore"/>
    <property type="evidence" value="ECO:0007669"/>
    <property type="project" value="TreeGrafter"/>
</dbReference>
<dbReference type="EMBL" id="CAJOBA010078013">
    <property type="protein sequence ID" value="CAF4427617.1"/>
    <property type="molecule type" value="Genomic_DNA"/>
</dbReference>
<comment type="caution">
    <text evidence="4">The sequence shown here is derived from an EMBL/GenBank/DDBJ whole genome shotgun (WGS) entry which is preliminary data.</text>
</comment>
<protein>
    <recommendedName>
        <fullName evidence="2">RanBD1 domain-containing protein</fullName>
    </recommendedName>
</protein>
<organism evidence="4 5">
    <name type="scientific">Didymodactylos carnosus</name>
    <dbReference type="NCBI Taxonomy" id="1234261"/>
    <lineage>
        <taxon>Eukaryota</taxon>
        <taxon>Metazoa</taxon>
        <taxon>Spiralia</taxon>
        <taxon>Gnathifera</taxon>
        <taxon>Rotifera</taxon>
        <taxon>Eurotatoria</taxon>
        <taxon>Bdelloidea</taxon>
        <taxon>Philodinida</taxon>
        <taxon>Philodinidae</taxon>
        <taxon>Didymodactylos</taxon>
    </lineage>
</organism>
<dbReference type="Proteomes" id="UP000677228">
    <property type="component" value="Unassembled WGS sequence"/>
</dbReference>
<evidence type="ECO:0000259" key="2">
    <source>
        <dbReference type="PROSITE" id="PS50196"/>
    </source>
</evidence>
<feature type="domain" description="RanBD1" evidence="2">
    <location>
        <begin position="1"/>
        <end position="61"/>
    </location>
</feature>
<dbReference type="Proteomes" id="UP000682733">
    <property type="component" value="Unassembled WGS sequence"/>
</dbReference>
<dbReference type="Pfam" id="PF00638">
    <property type="entry name" value="Ran_BP1"/>
    <property type="match status" value="1"/>
</dbReference>
<evidence type="ECO:0000256" key="1">
    <source>
        <dbReference type="SAM" id="MobiDB-lite"/>
    </source>
</evidence>
<dbReference type="InterPro" id="IPR011993">
    <property type="entry name" value="PH-like_dom_sf"/>
</dbReference>
<feature type="compositionally biased region" description="Basic and acidic residues" evidence="1">
    <location>
        <begin position="70"/>
        <end position="85"/>
    </location>
</feature>
<accession>A0A8S2W206</accession>
<feature type="non-terminal residue" evidence="4">
    <location>
        <position position="1"/>
    </location>
</feature>
<proteinExistence type="predicted"/>
<dbReference type="AlphaFoldDB" id="A0A8S2W206"/>
<feature type="region of interest" description="Disordered" evidence="1">
    <location>
        <begin position="233"/>
        <end position="288"/>
    </location>
</feature>
<feature type="compositionally biased region" description="Basic and acidic residues" evidence="1">
    <location>
        <begin position="259"/>
        <end position="268"/>
    </location>
</feature>
<dbReference type="EMBL" id="CAJNOK010053651">
    <property type="protein sequence ID" value="CAF1612729.1"/>
    <property type="molecule type" value="Genomic_DNA"/>
</dbReference>
<evidence type="ECO:0000313" key="3">
    <source>
        <dbReference type="EMBL" id="CAF1612729.1"/>
    </source>
</evidence>
<dbReference type="PANTHER" id="PTHR23138:SF87">
    <property type="entry name" value="E3 SUMO-PROTEIN LIGASE RANBP2"/>
    <property type="match status" value="1"/>
</dbReference>
<feature type="non-terminal residue" evidence="4">
    <location>
        <position position="307"/>
    </location>
</feature>
<name>A0A8S2W206_9BILA</name>
<evidence type="ECO:0000313" key="4">
    <source>
        <dbReference type="EMBL" id="CAF4427617.1"/>
    </source>
</evidence>
<evidence type="ECO:0000313" key="5">
    <source>
        <dbReference type="Proteomes" id="UP000682733"/>
    </source>
</evidence>
<gene>
    <name evidence="3" type="ORF">OVA965_LOCUS42741</name>
    <name evidence="4" type="ORF">TMI583_LOCUS44742</name>
</gene>
<dbReference type="InterPro" id="IPR045255">
    <property type="entry name" value="RanBP1-like"/>
</dbReference>
<dbReference type="InterPro" id="IPR000156">
    <property type="entry name" value="Ran_bind_dom"/>
</dbReference>
<feature type="region of interest" description="Disordered" evidence="1">
    <location>
        <begin position="70"/>
        <end position="130"/>
    </location>
</feature>
<feature type="compositionally biased region" description="Polar residues" evidence="1">
    <location>
        <begin position="119"/>
        <end position="130"/>
    </location>
</feature>